<reference evidence="2 3" key="1">
    <citation type="submission" date="2018-01" db="EMBL/GenBank/DDBJ databases">
        <title>Draft genome sequence of Jishengella sp. NA12.</title>
        <authorList>
            <person name="Sahin N."/>
            <person name="Ay H."/>
            <person name="Saygin H."/>
        </authorList>
    </citation>
    <scope>NUCLEOTIDE SEQUENCE [LARGE SCALE GENOMIC DNA]</scope>
    <source>
        <strain evidence="2 3">NA12</strain>
    </source>
</reference>
<feature type="signal peptide" evidence="1">
    <location>
        <begin position="1"/>
        <end position="36"/>
    </location>
</feature>
<feature type="chain" id="PRO_5015951086" description="Secreted protein" evidence="1">
    <location>
        <begin position="37"/>
        <end position="157"/>
    </location>
</feature>
<dbReference type="RefSeq" id="WP_111212659.1">
    <property type="nucleotide sequence ID" value="NZ_POTY01000019.1"/>
</dbReference>
<dbReference type="OrthoDB" id="4239053at2"/>
<proteinExistence type="predicted"/>
<accession>A0A2W2FC89</accession>
<dbReference type="Proteomes" id="UP000248924">
    <property type="component" value="Unassembled WGS sequence"/>
</dbReference>
<protein>
    <recommendedName>
        <fullName evidence="4">Secreted protein</fullName>
    </recommendedName>
</protein>
<evidence type="ECO:0000313" key="2">
    <source>
        <dbReference type="EMBL" id="PZG22438.1"/>
    </source>
</evidence>
<organism evidence="2 3">
    <name type="scientific">Micromonospora craterilacus</name>
    <dbReference type="NCBI Taxonomy" id="1655439"/>
    <lineage>
        <taxon>Bacteria</taxon>
        <taxon>Bacillati</taxon>
        <taxon>Actinomycetota</taxon>
        <taxon>Actinomycetes</taxon>
        <taxon>Micromonosporales</taxon>
        <taxon>Micromonosporaceae</taxon>
        <taxon>Micromonospora</taxon>
    </lineage>
</organism>
<comment type="caution">
    <text evidence="2">The sequence shown here is derived from an EMBL/GenBank/DDBJ whole genome shotgun (WGS) entry which is preliminary data.</text>
</comment>
<dbReference type="EMBL" id="POTY01000019">
    <property type="protein sequence ID" value="PZG22438.1"/>
    <property type="molecule type" value="Genomic_DNA"/>
</dbReference>
<keyword evidence="3" id="KW-1185">Reference proteome</keyword>
<evidence type="ECO:0008006" key="4">
    <source>
        <dbReference type="Google" id="ProtNLM"/>
    </source>
</evidence>
<evidence type="ECO:0000313" key="3">
    <source>
        <dbReference type="Proteomes" id="UP000248924"/>
    </source>
</evidence>
<evidence type="ECO:0000256" key="1">
    <source>
        <dbReference type="SAM" id="SignalP"/>
    </source>
</evidence>
<gene>
    <name evidence="2" type="ORF">C1I95_05435</name>
</gene>
<sequence>MASSTHRSTTRSLIGAFLTAVLVATTLAVTSSPAAAHPKLSPRASCPGTELSPHRDAYGGAISVFVSYSSANGGTNCVWAQKNLNRDRAERMEVFIGRCPSGNPGFPCEPLVFDRDAGNFQYYAGPAQVTGTAGHCILVYVVYRNLAEERWGPIHCG</sequence>
<keyword evidence="1" id="KW-0732">Signal</keyword>
<name>A0A2W2FC89_9ACTN</name>
<dbReference type="AlphaFoldDB" id="A0A2W2FC89"/>